<reference evidence="3" key="1">
    <citation type="submission" date="2014-04" db="EMBL/GenBank/DDBJ databases">
        <title>Evolutionary Origins and Diversification of the Mycorrhizal Mutualists.</title>
        <authorList>
            <consortium name="DOE Joint Genome Institute"/>
            <consortium name="Mycorrhizal Genomics Consortium"/>
            <person name="Kohler A."/>
            <person name="Kuo A."/>
            <person name="Nagy L.G."/>
            <person name="Floudas D."/>
            <person name="Copeland A."/>
            <person name="Barry K.W."/>
            <person name="Cichocki N."/>
            <person name="Veneault-Fourrey C."/>
            <person name="LaButti K."/>
            <person name="Lindquist E.A."/>
            <person name="Lipzen A."/>
            <person name="Lundell T."/>
            <person name="Morin E."/>
            <person name="Murat C."/>
            <person name="Riley R."/>
            <person name="Ohm R."/>
            <person name="Sun H."/>
            <person name="Tunlid A."/>
            <person name="Henrissat B."/>
            <person name="Grigoriev I.V."/>
            <person name="Hibbett D.S."/>
            <person name="Martin F."/>
        </authorList>
    </citation>
    <scope>NUCLEOTIDE SEQUENCE [LARGE SCALE GENOMIC DNA]</scope>
    <source>
        <strain evidence="3">FD-334 SS-4</strain>
    </source>
</reference>
<dbReference type="EMBL" id="KN817545">
    <property type="protein sequence ID" value="KJA23050.1"/>
    <property type="molecule type" value="Genomic_DNA"/>
</dbReference>
<feature type="chain" id="PRO_5002260973" evidence="1">
    <location>
        <begin position="25"/>
        <end position="50"/>
    </location>
</feature>
<feature type="signal peptide" evidence="1">
    <location>
        <begin position="1"/>
        <end position="24"/>
    </location>
</feature>
<organism evidence="2 3">
    <name type="scientific">Hypholoma sublateritium (strain FD-334 SS-4)</name>
    <dbReference type="NCBI Taxonomy" id="945553"/>
    <lineage>
        <taxon>Eukaryota</taxon>
        <taxon>Fungi</taxon>
        <taxon>Dikarya</taxon>
        <taxon>Basidiomycota</taxon>
        <taxon>Agaricomycotina</taxon>
        <taxon>Agaricomycetes</taxon>
        <taxon>Agaricomycetidae</taxon>
        <taxon>Agaricales</taxon>
        <taxon>Agaricineae</taxon>
        <taxon>Strophariaceae</taxon>
        <taxon>Hypholoma</taxon>
    </lineage>
</organism>
<dbReference type="AlphaFoldDB" id="A0A0D2PTQ3"/>
<evidence type="ECO:0000313" key="3">
    <source>
        <dbReference type="Proteomes" id="UP000054270"/>
    </source>
</evidence>
<proteinExistence type="predicted"/>
<sequence>MVGGINIALLPLYILLWLGARSGARLSTFSPFPISMPTFAEMVSCGMTVA</sequence>
<dbReference type="Proteomes" id="UP000054270">
    <property type="component" value="Unassembled WGS sequence"/>
</dbReference>
<keyword evidence="3" id="KW-1185">Reference proteome</keyword>
<accession>A0A0D2PTQ3</accession>
<protein>
    <submittedName>
        <fullName evidence="2">Uncharacterized protein</fullName>
    </submittedName>
</protein>
<evidence type="ECO:0000313" key="2">
    <source>
        <dbReference type="EMBL" id="KJA23050.1"/>
    </source>
</evidence>
<gene>
    <name evidence="2" type="ORF">HYPSUDRAFT_600048</name>
</gene>
<name>A0A0D2PTQ3_HYPSF</name>
<evidence type="ECO:0000256" key="1">
    <source>
        <dbReference type="SAM" id="SignalP"/>
    </source>
</evidence>
<keyword evidence="1" id="KW-0732">Signal</keyword>